<evidence type="ECO:0000313" key="3">
    <source>
        <dbReference type="Proteomes" id="UP000267289"/>
    </source>
</evidence>
<name>A0A498PTM7_9MYCO</name>
<organism evidence="2 3">
    <name type="scientific">Mycobacterium innocens</name>
    <dbReference type="NCBI Taxonomy" id="2341083"/>
    <lineage>
        <taxon>Bacteria</taxon>
        <taxon>Bacillati</taxon>
        <taxon>Actinomycetota</taxon>
        <taxon>Actinomycetes</taxon>
        <taxon>Mycobacteriales</taxon>
        <taxon>Mycobacteriaceae</taxon>
        <taxon>Mycobacterium</taxon>
    </lineage>
</organism>
<feature type="domain" description="GH15-like" evidence="1">
    <location>
        <begin position="3"/>
        <end position="236"/>
    </location>
</feature>
<reference evidence="2 3" key="1">
    <citation type="submission" date="2018-09" db="EMBL/GenBank/DDBJ databases">
        <authorList>
            <person name="Tagini F."/>
        </authorList>
    </citation>
    <scope>NUCLEOTIDE SEQUENCE [LARGE SCALE GENOMIC DNA]</scope>
    <source>
        <strain evidence="2 3">MK13</strain>
    </source>
</reference>
<evidence type="ECO:0000313" key="2">
    <source>
        <dbReference type="EMBL" id="VBA35928.1"/>
    </source>
</evidence>
<protein>
    <submittedName>
        <fullName evidence="2">Trehalase</fullName>
        <ecNumber evidence="2">3.2.1.28</ecNumber>
    </submittedName>
</protein>
<evidence type="ECO:0000259" key="1">
    <source>
        <dbReference type="Pfam" id="PF00723"/>
    </source>
</evidence>
<keyword evidence="2" id="KW-0378">Hydrolase</keyword>
<proteinExistence type="predicted"/>
<dbReference type="GO" id="GO:0005993">
    <property type="term" value="P:trehalose catabolic process"/>
    <property type="evidence" value="ECO:0007669"/>
    <property type="project" value="TreeGrafter"/>
</dbReference>
<dbReference type="RefSeq" id="WP_321182440.1">
    <property type="nucleotide sequence ID" value="NZ_UPHQ01000037.1"/>
</dbReference>
<keyword evidence="3" id="KW-1185">Reference proteome</keyword>
<dbReference type="InterPro" id="IPR012341">
    <property type="entry name" value="6hp_glycosidase-like_sf"/>
</dbReference>
<keyword evidence="2" id="KW-0326">Glycosidase</keyword>
<dbReference type="Proteomes" id="UP000267289">
    <property type="component" value="Unassembled WGS sequence"/>
</dbReference>
<dbReference type="EMBL" id="UPHQ01000037">
    <property type="protein sequence ID" value="VBA35928.1"/>
    <property type="molecule type" value="Genomic_DNA"/>
</dbReference>
<dbReference type="Pfam" id="PF00723">
    <property type="entry name" value="Glyco_hydro_15"/>
    <property type="match status" value="1"/>
</dbReference>
<dbReference type="InterPro" id="IPR011613">
    <property type="entry name" value="GH15-like"/>
</dbReference>
<dbReference type="EC" id="3.2.1.28" evidence="2"/>
<dbReference type="PANTHER" id="PTHR31616">
    <property type="entry name" value="TREHALASE"/>
    <property type="match status" value="1"/>
</dbReference>
<dbReference type="PANTHER" id="PTHR31616:SF10">
    <property type="entry name" value="TREHALASE"/>
    <property type="match status" value="1"/>
</dbReference>
<dbReference type="AlphaFoldDB" id="A0A498PTM7"/>
<gene>
    <name evidence="2" type="ORF">LAUMK13_00943</name>
</gene>
<sequence>MTDQFQLDAFGEALLLLAAAARVDRLDTAHWRAVETLVESIEKRWREPDAGIWEIDDRRWAHSRLTCAAGLRRISEVAPPRQGSQCQRLADLLVADTNSDCLHRDGRWQRAPDDPRIDAALLIPSIRGAIPATDPRSVATVAAVRTDLGRHGFVYRFQSGEQPLGEAEGAFLLCGFLMALADHQQGNNLAAVRWFERNRTACGPPGLCTEEFDIGQRQLRGNLPQVFVHALLFEAAHRLTDGYGPCVGTGTG</sequence>
<accession>A0A498PTM7</accession>
<dbReference type="InterPro" id="IPR008928">
    <property type="entry name" value="6-hairpin_glycosidase_sf"/>
</dbReference>
<dbReference type="GO" id="GO:0004555">
    <property type="term" value="F:alpha,alpha-trehalase activity"/>
    <property type="evidence" value="ECO:0007669"/>
    <property type="project" value="UniProtKB-EC"/>
</dbReference>
<dbReference type="SUPFAM" id="SSF48208">
    <property type="entry name" value="Six-hairpin glycosidases"/>
    <property type="match status" value="1"/>
</dbReference>
<dbReference type="Gene3D" id="1.50.10.10">
    <property type="match status" value="1"/>
</dbReference>